<dbReference type="Proteomes" id="UP000634139">
    <property type="component" value="Unassembled WGS sequence"/>
</dbReference>
<comment type="caution">
    <text evidence="2">The sequence shown here is derived from an EMBL/GenBank/DDBJ whole genome shotgun (WGS) entry which is preliminary data.</text>
</comment>
<feature type="region of interest" description="Disordered" evidence="1">
    <location>
        <begin position="51"/>
        <end position="95"/>
    </location>
</feature>
<sequence length="136" mass="13675">MLVPARHRRTSPRNFSHVSRASAVPPGVLKVAVDRPSAMLQRQSPWVIGTSRQFTAGAGGGSGAGRAAGGGGGGGATGAGGGAAHDPSSAMAAKASARGRGRWAGTIAFIAYLWNEPPGITSPQPRLRTPDPIDQA</sequence>
<feature type="region of interest" description="Disordered" evidence="1">
    <location>
        <begin position="116"/>
        <end position="136"/>
    </location>
</feature>
<name>A0A918RIJ2_9SPHN</name>
<evidence type="ECO:0000313" key="3">
    <source>
        <dbReference type="Proteomes" id="UP000634139"/>
    </source>
</evidence>
<proteinExistence type="predicted"/>
<reference evidence="2" key="1">
    <citation type="journal article" date="2014" name="Int. J. Syst. Evol. Microbiol.">
        <title>Complete genome sequence of Corynebacterium casei LMG S-19264T (=DSM 44701T), isolated from a smear-ripened cheese.</title>
        <authorList>
            <consortium name="US DOE Joint Genome Institute (JGI-PGF)"/>
            <person name="Walter F."/>
            <person name="Albersmeier A."/>
            <person name="Kalinowski J."/>
            <person name="Ruckert C."/>
        </authorList>
    </citation>
    <scope>NUCLEOTIDE SEQUENCE</scope>
    <source>
        <strain evidence="2">KCTC 32422</strain>
    </source>
</reference>
<organism evidence="2 3">
    <name type="scientific">Novosphingobium arvoryzae</name>
    <dbReference type="NCBI Taxonomy" id="1256514"/>
    <lineage>
        <taxon>Bacteria</taxon>
        <taxon>Pseudomonadati</taxon>
        <taxon>Pseudomonadota</taxon>
        <taxon>Alphaproteobacteria</taxon>
        <taxon>Sphingomonadales</taxon>
        <taxon>Sphingomonadaceae</taxon>
        <taxon>Novosphingobium</taxon>
    </lineage>
</organism>
<feature type="compositionally biased region" description="Gly residues" evidence="1">
    <location>
        <begin position="57"/>
        <end position="83"/>
    </location>
</feature>
<accession>A0A918RIJ2</accession>
<keyword evidence="3" id="KW-1185">Reference proteome</keyword>
<dbReference type="AlphaFoldDB" id="A0A918RIJ2"/>
<reference evidence="2" key="2">
    <citation type="submission" date="2020-09" db="EMBL/GenBank/DDBJ databases">
        <authorList>
            <person name="Sun Q."/>
            <person name="Kim S."/>
        </authorList>
    </citation>
    <scope>NUCLEOTIDE SEQUENCE</scope>
    <source>
        <strain evidence="2">KCTC 32422</strain>
    </source>
</reference>
<evidence type="ECO:0000313" key="2">
    <source>
        <dbReference type="EMBL" id="GGZ99420.1"/>
    </source>
</evidence>
<protein>
    <submittedName>
        <fullName evidence="2">Uncharacterized protein</fullName>
    </submittedName>
</protein>
<gene>
    <name evidence="2" type="ORF">GCM10011617_19820</name>
</gene>
<dbReference type="EMBL" id="BMZD01000004">
    <property type="protein sequence ID" value="GGZ99420.1"/>
    <property type="molecule type" value="Genomic_DNA"/>
</dbReference>
<evidence type="ECO:0000256" key="1">
    <source>
        <dbReference type="SAM" id="MobiDB-lite"/>
    </source>
</evidence>